<protein>
    <submittedName>
        <fullName evidence="1">Uncharacterized protein</fullName>
    </submittedName>
</protein>
<organism evidence="1 2">
    <name type="scientific">Roseovarius litorisediminis</name>
    <dbReference type="NCBI Taxonomy" id="1312363"/>
    <lineage>
        <taxon>Bacteria</taxon>
        <taxon>Pseudomonadati</taxon>
        <taxon>Pseudomonadota</taxon>
        <taxon>Alphaproteobacteria</taxon>
        <taxon>Rhodobacterales</taxon>
        <taxon>Roseobacteraceae</taxon>
        <taxon>Roseovarius</taxon>
    </lineage>
</organism>
<dbReference type="AlphaFoldDB" id="A0A1Y5T4C2"/>
<dbReference type="RefSeq" id="WP_176228661.1">
    <property type="nucleotide sequence ID" value="NZ_FWFL01000008.1"/>
</dbReference>
<evidence type="ECO:0000313" key="1">
    <source>
        <dbReference type="EMBL" id="SLN55683.1"/>
    </source>
</evidence>
<proteinExistence type="predicted"/>
<dbReference type="Proteomes" id="UP000193827">
    <property type="component" value="Unassembled WGS sequence"/>
</dbReference>
<dbReference type="EMBL" id="FWFL01000008">
    <property type="protein sequence ID" value="SLN55683.1"/>
    <property type="molecule type" value="Genomic_DNA"/>
</dbReference>
<gene>
    <name evidence="1" type="ORF">PEL8287_02977</name>
</gene>
<keyword evidence="2" id="KW-1185">Reference proteome</keyword>
<sequence>MGALKLAVNHIFGPWAYLQIVYEGPEIEVQVLIGNFYDENLRFDFP</sequence>
<name>A0A1Y5T4C2_9RHOB</name>
<evidence type="ECO:0000313" key="2">
    <source>
        <dbReference type="Proteomes" id="UP000193827"/>
    </source>
</evidence>
<accession>A0A1Y5T4C2</accession>
<reference evidence="1 2" key="1">
    <citation type="submission" date="2017-03" db="EMBL/GenBank/DDBJ databases">
        <authorList>
            <person name="Afonso C.L."/>
            <person name="Miller P.J."/>
            <person name="Scott M.A."/>
            <person name="Spackman E."/>
            <person name="Goraichik I."/>
            <person name="Dimitrov K.M."/>
            <person name="Suarez D.L."/>
            <person name="Swayne D.E."/>
        </authorList>
    </citation>
    <scope>NUCLEOTIDE SEQUENCE [LARGE SCALE GENOMIC DNA]</scope>
    <source>
        <strain evidence="1 2">CECT 8287</strain>
    </source>
</reference>